<evidence type="ECO:0000313" key="1">
    <source>
        <dbReference type="EMBL" id="KAJ9062683.1"/>
    </source>
</evidence>
<dbReference type="EMBL" id="QTSX02004995">
    <property type="protein sequence ID" value="KAJ9062683.1"/>
    <property type="molecule type" value="Genomic_DNA"/>
</dbReference>
<name>A0ACC2SK73_9FUNG</name>
<proteinExistence type="predicted"/>
<reference evidence="1" key="1">
    <citation type="submission" date="2022-04" db="EMBL/GenBank/DDBJ databases">
        <title>Genome of the entomopathogenic fungus Entomophthora muscae.</title>
        <authorList>
            <person name="Elya C."/>
            <person name="Lovett B.R."/>
            <person name="Lee E."/>
            <person name="Macias A.M."/>
            <person name="Hajek A.E."/>
            <person name="De Bivort B.L."/>
            <person name="Kasson M.T."/>
            <person name="De Fine Licht H.H."/>
            <person name="Stajich J.E."/>
        </authorList>
    </citation>
    <scope>NUCLEOTIDE SEQUENCE</scope>
    <source>
        <strain evidence="1">Berkeley</strain>
    </source>
</reference>
<organism evidence="1 2">
    <name type="scientific">Entomophthora muscae</name>
    <dbReference type="NCBI Taxonomy" id="34485"/>
    <lineage>
        <taxon>Eukaryota</taxon>
        <taxon>Fungi</taxon>
        <taxon>Fungi incertae sedis</taxon>
        <taxon>Zoopagomycota</taxon>
        <taxon>Entomophthoromycotina</taxon>
        <taxon>Entomophthoromycetes</taxon>
        <taxon>Entomophthorales</taxon>
        <taxon>Entomophthoraceae</taxon>
        <taxon>Entomophthora</taxon>
    </lineage>
</organism>
<accession>A0ACC2SK73</accession>
<sequence length="267" mass="29423">MSYLLLFGRAKFGVLCVEAAAARKEVPTSLLEEAWASLEGSKIAPEESLVEVKAAFEELYSDYFARKGTLAQGNQVYAWDSWNLLLGFNEILQQVKDRANCEVEALRNREEKSVKIMACWRDDTKALSHRIPSLEAKLLEALSQEGTSNKSQGQDNKVPFPILPGVTQATYDLSSILPLVFDSAGCHLNLPGMKTTLALEAYRTHLKSNIGLIPSMIPSFLSSSIFQKVHLQAPRSSQQGAPHTASFPGHLRHHQDEVYSPVDPAAA</sequence>
<keyword evidence="2" id="KW-1185">Reference proteome</keyword>
<comment type="caution">
    <text evidence="1">The sequence shown here is derived from an EMBL/GenBank/DDBJ whole genome shotgun (WGS) entry which is preliminary data.</text>
</comment>
<gene>
    <name evidence="1" type="ORF">DSO57_1008135</name>
</gene>
<protein>
    <submittedName>
        <fullName evidence="1">Uncharacterized protein</fullName>
    </submittedName>
</protein>
<dbReference type="Proteomes" id="UP001165960">
    <property type="component" value="Unassembled WGS sequence"/>
</dbReference>
<evidence type="ECO:0000313" key="2">
    <source>
        <dbReference type="Proteomes" id="UP001165960"/>
    </source>
</evidence>